<gene>
    <name evidence="2" type="ORF">EYF80_006229</name>
</gene>
<feature type="region of interest" description="Disordered" evidence="1">
    <location>
        <begin position="57"/>
        <end position="100"/>
    </location>
</feature>
<organism evidence="2 3">
    <name type="scientific">Liparis tanakae</name>
    <name type="common">Tanaka's snailfish</name>
    <dbReference type="NCBI Taxonomy" id="230148"/>
    <lineage>
        <taxon>Eukaryota</taxon>
        <taxon>Metazoa</taxon>
        <taxon>Chordata</taxon>
        <taxon>Craniata</taxon>
        <taxon>Vertebrata</taxon>
        <taxon>Euteleostomi</taxon>
        <taxon>Actinopterygii</taxon>
        <taxon>Neopterygii</taxon>
        <taxon>Teleostei</taxon>
        <taxon>Neoteleostei</taxon>
        <taxon>Acanthomorphata</taxon>
        <taxon>Eupercaria</taxon>
        <taxon>Perciformes</taxon>
        <taxon>Cottioidei</taxon>
        <taxon>Cottales</taxon>
        <taxon>Liparidae</taxon>
        <taxon>Liparis</taxon>
    </lineage>
</organism>
<dbReference type="Proteomes" id="UP000314294">
    <property type="component" value="Unassembled WGS sequence"/>
</dbReference>
<dbReference type="EMBL" id="SRLO01000032">
    <property type="protein sequence ID" value="TNN83711.1"/>
    <property type="molecule type" value="Genomic_DNA"/>
</dbReference>
<name>A0A4Z2J189_9TELE</name>
<sequence>MSSTATWATLCFCGEEIPFPILVNPTDSIAERRIEQQGKDPQLCRTPVNHLALQTRLSERSRHRSISPMCRVSEDGPTPVSHPPASTHKLRERRVERTQT</sequence>
<evidence type="ECO:0000256" key="1">
    <source>
        <dbReference type="SAM" id="MobiDB-lite"/>
    </source>
</evidence>
<accession>A0A4Z2J189</accession>
<keyword evidence="3" id="KW-1185">Reference proteome</keyword>
<evidence type="ECO:0000313" key="3">
    <source>
        <dbReference type="Proteomes" id="UP000314294"/>
    </source>
</evidence>
<evidence type="ECO:0000313" key="2">
    <source>
        <dbReference type="EMBL" id="TNN83711.1"/>
    </source>
</evidence>
<comment type="caution">
    <text evidence="2">The sequence shown here is derived from an EMBL/GenBank/DDBJ whole genome shotgun (WGS) entry which is preliminary data.</text>
</comment>
<proteinExistence type="predicted"/>
<dbReference type="AlphaFoldDB" id="A0A4Z2J189"/>
<protein>
    <submittedName>
        <fullName evidence="2">Uncharacterized protein</fullName>
    </submittedName>
</protein>
<reference evidence="2 3" key="1">
    <citation type="submission" date="2019-03" db="EMBL/GenBank/DDBJ databases">
        <title>First draft genome of Liparis tanakae, snailfish: a comprehensive survey of snailfish specific genes.</title>
        <authorList>
            <person name="Kim W."/>
            <person name="Song I."/>
            <person name="Jeong J.-H."/>
            <person name="Kim D."/>
            <person name="Kim S."/>
            <person name="Ryu S."/>
            <person name="Song J.Y."/>
            <person name="Lee S.K."/>
        </authorList>
    </citation>
    <scope>NUCLEOTIDE SEQUENCE [LARGE SCALE GENOMIC DNA]</scope>
    <source>
        <tissue evidence="2">Muscle</tissue>
    </source>
</reference>